<dbReference type="EMBL" id="UGXR01000001">
    <property type="protein sequence ID" value="SUH11189.1"/>
    <property type="molecule type" value="Genomic_DNA"/>
</dbReference>
<evidence type="ECO:0000313" key="2">
    <source>
        <dbReference type="EMBL" id="SUH39804.1"/>
    </source>
</evidence>
<dbReference type="InterPro" id="IPR036388">
    <property type="entry name" value="WH-like_DNA-bd_sf"/>
</dbReference>
<dbReference type="GO" id="GO:0006355">
    <property type="term" value="P:regulation of DNA-templated transcription"/>
    <property type="evidence" value="ECO:0007669"/>
    <property type="project" value="InterPro"/>
</dbReference>
<evidence type="ECO:0000313" key="3">
    <source>
        <dbReference type="Proteomes" id="UP000254346"/>
    </source>
</evidence>
<reference evidence="3 4" key="1">
    <citation type="submission" date="2018-06" db="EMBL/GenBank/DDBJ databases">
        <authorList>
            <consortium name="Pathogen Informatics"/>
            <person name="Doyle S."/>
        </authorList>
    </citation>
    <scope>NUCLEOTIDE SEQUENCE [LARGE SCALE GENOMIC DNA]</scope>
    <source>
        <strain evidence="1 3">NCTC8256</strain>
        <strain evidence="2 4">NCTC8261</strain>
    </source>
</reference>
<dbReference type="InterPro" id="IPR016032">
    <property type="entry name" value="Sig_transdc_resp-reg_C-effctor"/>
</dbReference>
<gene>
    <name evidence="1" type="ORF">NCTC8256_05225</name>
    <name evidence="2" type="ORF">NCTC8261_06175</name>
</gene>
<dbReference type="Proteomes" id="UP000254346">
    <property type="component" value="Unassembled WGS sequence"/>
</dbReference>
<accession>A0A379VX55</accession>
<dbReference type="GO" id="GO:0003677">
    <property type="term" value="F:DNA binding"/>
    <property type="evidence" value="ECO:0007669"/>
    <property type="project" value="InterPro"/>
</dbReference>
<dbReference type="AlphaFoldDB" id="A0A379VX55"/>
<dbReference type="EMBL" id="UGXT01000002">
    <property type="protein sequence ID" value="SUH39804.1"/>
    <property type="molecule type" value="Genomic_DNA"/>
</dbReference>
<dbReference type="Gene3D" id="1.10.10.10">
    <property type="entry name" value="Winged helix-like DNA-binding domain superfamily/Winged helix DNA-binding domain"/>
    <property type="match status" value="1"/>
</dbReference>
<evidence type="ECO:0000313" key="1">
    <source>
        <dbReference type="EMBL" id="SUH11189.1"/>
    </source>
</evidence>
<evidence type="ECO:0000313" key="4">
    <source>
        <dbReference type="Proteomes" id="UP000254712"/>
    </source>
</evidence>
<organism evidence="1 3">
    <name type="scientific">Salmonella enterica I</name>
    <dbReference type="NCBI Taxonomy" id="59201"/>
    <lineage>
        <taxon>Bacteria</taxon>
        <taxon>Pseudomonadati</taxon>
        <taxon>Pseudomonadota</taxon>
        <taxon>Gammaproteobacteria</taxon>
        <taxon>Enterobacterales</taxon>
        <taxon>Enterobacteriaceae</taxon>
        <taxon>Salmonella</taxon>
    </lineage>
</organism>
<name>A0A379VX55_SALET</name>
<protein>
    <submittedName>
        <fullName evidence="1">Membrane protein</fullName>
    </submittedName>
</protein>
<proteinExistence type="predicted"/>
<sequence length="103" mass="12155">MRQHKINNEFIYNESLREITSLRSNAAFKMTFMRAWCLSYLIENAHQELIIREGVAYAVWGERSQFVSDANLTQLLYLLRRDLQQIGLFELFVTLPQAGDKNR</sequence>
<dbReference type="Proteomes" id="UP000254712">
    <property type="component" value="Unassembled WGS sequence"/>
</dbReference>
<dbReference type="SUPFAM" id="SSF46894">
    <property type="entry name" value="C-terminal effector domain of the bipartite response regulators"/>
    <property type="match status" value="1"/>
</dbReference>